<evidence type="ECO:0000256" key="2">
    <source>
        <dbReference type="SAM" id="Phobius"/>
    </source>
</evidence>
<evidence type="ECO:0000313" key="4">
    <source>
        <dbReference type="Proteomes" id="UP000254866"/>
    </source>
</evidence>
<feature type="region of interest" description="Disordered" evidence="1">
    <location>
        <begin position="230"/>
        <end position="267"/>
    </location>
</feature>
<feature type="transmembrane region" description="Helical" evidence="2">
    <location>
        <begin position="149"/>
        <end position="172"/>
    </location>
</feature>
<keyword evidence="2" id="KW-0812">Transmembrane</keyword>
<comment type="caution">
    <text evidence="3">The sequence shown here is derived from an EMBL/GenBank/DDBJ whole genome shotgun (WGS) entry which is preliminary data.</text>
</comment>
<feature type="transmembrane region" description="Helical" evidence="2">
    <location>
        <begin position="106"/>
        <end position="128"/>
    </location>
</feature>
<dbReference type="Pfam" id="PF12351">
    <property type="entry name" value="Fig1"/>
    <property type="match status" value="1"/>
</dbReference>
<feature type="transmembrane region" description="Helical" evidence="2">
    <location>
        <begin position="201"/>
        <end position="221"/>
    </location>
</feature>
<sequence>MASKPSRMVLSLTGCISNSPGLQNIFLITPQEQTGSSNGALTKVQLRIGYFGMCVHAGAGSNCYLSVSTTPENLQLKLNSTMNLSDTDITRVSGLFSAALPLQTKVFLPLLAAAGSFFLLGVAFLMIFKWSAKRSRSSLTDMSTKRQELYRRGLTSFVWASVGLAIASAVSITESSAALQYWSANVSRSSITASAGMAMQVLQWMFVGLSVIFALAVTSMLKAAESGALLGPGGNGLPPKPVATRMPPPGPPSFAAQRPPPPSTLPP</sequence>
<protein>
    <submittedName>
        <fullName evidence="3">Uncharacterized protein</fullName>
    </submittedName>
</protein>
<accession>A0A370TB36</accession>
<keyword evidence="2" id="KW-1133">Transmembrane helix</keyword>
<dbReference type="OrthoDB" id="3524679at2759"/>
<keyword evidence="2" id="KW-0472">Membrane</keyword>
<dbReference type="RefSeq" id="XP_031865390.1">
    <property type="nucleotide sequence ID" value="XM_032018553.1"/>
</dbReference>
<evidence type="ECO:0000256" key="1">
    <source>
        <dbReference type="SAM" id="MobiDB-lite"/>
    </source>
</evidence>
<dbReference type="STRING" id="2656787.A0A370TB36"/>
<dbReference type="GO" id="GO:0016020">
    <property type="term" value="C:membrane"/>
    <property type="evidence" value="ECO:0007669"/>
    <property type="project" value="InterPro"/>
</dbReference>
<name>A0A370TB36_9HELO</name>
<dbReference type="EMBL" id="NPIC01000013">
    <property type="protein sequence ID" value="RDL31141.1"/>
    <property type="molecule type" value="Genomic_DNA"/>
</dbReference>
<keyword evidence="4" id="KW-1185">Reference proteome</keyword>
<proteinExistence type="predicted"/>
<feature type="compositionally biased region" description="Pro residues" evidence="1">
    <location>
        <begin position="238"/>
        <end position="267"/>
    </location>
</feature>
<gene>
    <name evidence="3" type="ORF">BP5553_09930</name>
</gene>
<dbReference type="Proteomes" id="UP000254866">
    <property type="component" value="Unassembled WGS sequence"/>
</dbReference>
<dbReference type="InterPro" id="IPR033481">
    <property type="entry name" value="Dni1/Fig1"/>
</dbReference>
<organism evidence="3 4">
    <name type="scientific">Venustampulla echinocandica</name>
    <dbReference type="NCBI Taxonomy" id="2656787"/>
    <lineage>
        <taxon>Eukaryota</taxon>
        <taxon>Fungi</taxon>
        <taxon>Dikarya</taxon>
        <taxon>Ascomycota</taxon>
        <taxon>Pezizomycotina</taxon>
        <taxon>Leotiomycetes</taxon>
        <taxon>Helotiales</taxon>
        <taxon>Pleuroascaceae</taxon>
        <taxon>Venustampulla</taxon>
    </lineage>
</organism>
<reference evidence="3 4" key="1">
    <citation type="journal article" date="2018" name="IMA Fungus">
        <title>IMA Genome-F 9: Draft genome sequence of Annulohypoxylon stygium, Aspergillus mulundensis, Berkeleyomyces basicola (syn. Thielaviopsis basicola), Ceratocystis smalleyi, two Cercospora beticola strains, Coleophoma cylindrospora, Fusarium fracticaudum, Phialophora cf. hyalina, and Morchella septimelata.</title>
        <authorList>
            <person name="Wingfield B.D."/>
            <person name="Bills G.F."/>
            <person name="Dong Y."/>
            <person name="Huang W."/>
            <person name="Nel W.J."/>
            <person name="Swalarsk-Parry B.S."/>
            <person name="Vaghefi N."/>
            <person name="Wilken P.M."/>
            <person name="An Z."/>
            <person name="de Beer Z.W."/>
            <person name="De Vos L."/>
            <person name="Chen L."/>
            <person name="Duong T.A."/>
            <person name="Gao Y."/>
            <person name="Hammerbacher A."/>
            <person name="Kikkert J.R."/>
            <person name="Li Y."/>
            <person name="Li H."/>
            <person name="Li K."/>
            <person name="Li Q."/>
            <person name="Liu X."/>
            <person name="Ma X."/>
            <person name="Naidoo K."/>
            <person name="Pethybridge S.J."/>
            <person name="Sun J."/>
            <person name="Steenkamp E.T."/>
            <person name="van der Nest M.A."/>
            <person name="van Wyk S."/>
            <person name="Wingfield M.J."/>
            <person name="Xiong C."/>
            <person name="Yue Q."/>
            <person name="Zhang X."/>
        </authorList>
    </citation>
    <scope>NUCLEOTIDE SEQUENCE [LARGE SCALE GENOMIC DNA]</scope>
    <source>
        <strain evidence="3 4">BP 5553</strain>
    </source>
</reference>
<dbReference type="AlphaFoldDB" id="A0A370TB36"/>
<dbReference type="GeneID" id="43602779"/>
<evidence type="ECO:0000313" key="3">
    <source>
        <dbReference type="EMBL" id="RDL31141.1"/>
    </source>
</evidence>